<proteinExistence type="inferred from homology"/>
<protein>
    <submittedName>
        <fullName evidence="6">Xylulose kinase</fullName>
    </submittedName>
</protein>
<dbReference type="PANTHER" id="PTHR43095">
    <property type="entry name" value="SUGAR KINASE"/>
    <property type="match status" value="1"/>
</dbReference>
<accession>A0A0P6WZX8</accession>
<evidence type="ECO:0000313" key="7">
    <source>
        <dbReference type="Proteomes" id="UP000050417"/>
    </source>
</evidence>
<dbReference type="InterPro" id="IPR043129">
    <property type="entry name" value="ATPase_NBD"/>
</dbReference>
<dbReference type="GO" id="GO:0005975">
    <property type="term" value="P:carbohydrate metabolic process"/>
    <property type="evidence" value="ECO:0007669"/>
    <property type="project" value="InterPro"/>
</dbReference>
<dbReference type="Pfam" id="PF02782">
    <property type="entry name" value="FGGY_C"/>
    <property type="match status" value="1"/>
</dbReference>
<gene>
    <name evidence="6" type="ORF">ADN00_12630</name>
</gene>
<dbReference type="InterPro" id="IPR018484">
    <property type="entry name" value="FGGY_N"/>
</dbReference>
<dbReference type="PIRSF" id="PIRSF000538">
    <property type="entry name" value="GlpK"/>
    <property type="match status" value="1"/>
</dbReference>
<dbReference type="InterPro" id="IPR050406">
    <property type="entry name" value="FGGY_Carb_Kinase"/>
</dbReference>
<keyword evidence="7" id="KW-1185">Reference proteome</keyword>
<dbReference type="STRING" id="1134406.ADN00_12630"/>
<dbReference type="Pfam" id="PF00370">
    <property type="entry name" value="FGGY_N"/>
    <property type="match status" value="1"/>
</dbReference>
<evidence type="ECO:0000259" key="4">
    <source>
        <dbReference type="Pfam" id="PF00370"/>
    </source>
</evidence>
<dbReference type="EMBL" id="LGCL01000027">
    <property type="protein sequence ID" value="KPL75492.1"/>
    <property type="molecule type" value="Genomic_DNA"/>
</dbReference>
<dbReference type="SUPFAM" id="SSF53067">
    <property type="entry name" value="Actin-like ATPase domain"/>
    <property type="match status" value="2"/>
</dbReference>
<comment type="caution">
    <text evidence="6">The sequence shown here is derived from an EMBL/GenBank/DDBJ whole genome shotgun (WGS) entry which is preliminary data.</text>
</comment>
<dbReference type="InterPro" id="IPR000577">
    <property type="entry name" value="Carb_kinase_FGGY"/>
</dbReference>
<evidence type="ECO:0000256" key="1">
    <source>
        <dbReference type="ARBA" id="ARBA00009156"/>
    </source>
</evidence>
<reference evidence="6 7" key="1">
    <citation type="submission" date="2015-07" db="EMBL/GenBank/DDBJ databases">
        <title>Genome sequence of Ornatilinea apprima DSM 23815.</title>
        <authorList>
            <person name="Hemp J."/>
            <person name="Ward L.M."/>
            <person name="Pace L.A."/>
            <person name="Fischer W.W."/>
        </authorList>
    </citation>
    <scope>NUCLEOTIDE SEQUENCE [LARGE SCALE GENOMIC DNA]</scope>
    <source>
        <strain evidence="6 7">P3M-1</strain>
    </source>
</reference>
<dbReference type="PATRIC" id="fig|1134406.4.peg.1218"/>
<feature type="domain" description="Carbohydrate kinase FGGY N-terminal" evidence="4">
    <location>
        <begin position="11"/>
        <end position="268"/>
    </location>
</feature>
<dbReference type="CDD" id="cd07805">
    <property type="entry name" value="ASKHA_NBD_FGGY_CvXK-like"/>
    <property type="match status" value="1"/>
</dbReference>
<name>A0A0P6WZX8_9CHLR</name>
<sequence length="528" mass="57940">MPLKQPSERVFLAVDFGTSSMKVALITLGGQVLGWESVPVQLYLTPDGGVEQSPVEWWQAFLTAAKRLMSRGLASADNVQAICCSTQGEGTVPVDQNGNALMNCVLWMDMRGAASLKKQFKGLVNPTGAGLLNTIRWIYLTGGMPSMTGKDPAAHMLLICDRYPHIYERTYKFLNVLDYLNLRLTGRFTATFDSIMTSWVTDNRRPDQIHYHPALVRRCGVEAEKLPEIVPCTTVLGPLLPAVAAELGLSSRVQVVAGAIDTTAAAIGSGAVEDGVPHLYLGTSSWIAAHVPYKKTDVVASLASLPCAVPGRYLLTALQATAGGNLTFLRDKIIYNKDELLQEENIPDIFKYLDKIAARVPAGANGVLYTPWIWGERAPVEDKNLRAGLFNLSLHNNREDIIRAFLEGVAFNTRWLMAPVEKFIGHPIPAIHIVGGGAQSDIWCQIISDVLGLQIKQVADPIYANAVGAAWIGAAGLGEITFRDVPSLMRFKQVYEPDPANHALYNQRFEIFTRTYRQMKSIYQQLNG</sequence>
<keyword evidence="2" id="KW-0808">Transferase</keyword>
<dbReference type="InterPro" id="IPR018485">
    <property type="entry name" value="FGGY_C"/>
</dbReference>
<evidence type="ECO:0000259" key="5">
    <source>
        <dbReference type="Pfam" id="PF02782"/>
    </source>
</evidence>
<dbReference type="Proteomes" id="UP000050417">
    <property type="component" value="Unassembled WGS sequence"/>
</dbReference>
<evidence type="ECO:0000313" key="6">
    <source>
        <dbReference type="EMBL" id="KPL75492.1"/>
    </source>
</evidence>
<dbReference type="GO" id="GO:0016301">
    <property type="term" value="F:kinase activity"/>
    <property type="evidence" value="ECO:0007669"/>
    <property type="project" value="UniProtKB-KW"/>
</dbReference>
<feature type="domain" description="Carbohydrate kinase FGGY C-terminal" evidence="5">
    <location>
        <begin position="281"/>
        <end position="475"/>
    </location>
</feature>
<evidence type="ECO:0000256" key="2">
    <source>
        <dbReference type="ARBA" id="ARBA00022679"/>
    </source>
</evidence>
<dbReference type="AlphaFoldDB" id="A0A0P6WZX8"/>
<evidence type="ECO:0000256" key="3">
    <source>
        <dbReference type="ARBA" id="ARBA00022777"/>
    </source>
</evidence>
<comment type="similarity">
    <text evidence="1">Belongs to the FGGY kinase family.</text>
</comment>
<keyword evidence="3 6" id="KW-0418">Kinase</keyword>
<organism evidence="6 7">
    <name type="scientific">Ornatilinea apprima</name>
    <dbReference type="NCBI Taxonomy" id="1134406"/>
    <lineage>
        <taxon>Bacteria</taxon>
        <taxon>Bacillati</taxon>
        <taxon>Chloroflexota</taxon>
        <taxon>Anaerolineae</taxon>
        <taxon>Anaerolineales</taxon>
        <taxon>Anaerolineaceae</taxon>
        <taxon>Ornatilinea</taxon>
    </lineage>
</organism>
<dbReference type="Gene3D" id="3.30.420.40">
    <property type="match status" value="2"/>
</dbReference>
<dbReference type="PANTHER" id="PTHR43095:SF5">
    <property type="entry name" value="XYLULOSE KINASE"/>
    <property type="match status" value="1"/>
</dbReference>